<dbReference type="RefSeq" id="WP_085010825.1">
    <property type="nucleotide sequence ID" value="NZ_NAAD01000013.1"/>
</dbReference>
<dbReference type="Proteomes" id="UP000193136">
    <property type="component" value="Unassembled WGS sequence"/>
</dbReference>
<protein>
    <recommendedName>
        <fullName evidence="3">CRISPR-associated protein Cas6 C-terminal domain-containing protein</fullName>
    </recommendedName>
</protein>
<dbReference type="STRING" id="1969733.B5V00_10885"/>
<name>A0A1X0Y1V0_9BACT</name>
<dbReference type="AlphaFoldDB" id="A0A1X0Y1V0"/>
<evidence type="ECO:0000313" key="2">
    <source>
        <dbReference type="Proteomes" id="UP000193136"/>
    </source>
</evidence>
<proteinExistence type="predicted"/>
<organism evidence="1 2">
    <name type="scientific">Geothermobacter hydrogeniphilus</name>
    <dbReference type="NCBI Taxonomy" id="1969733"/>
    <lineage>
        <taxon>Bacteria</taxon>
        <taxon>Pseudomonadati</taxon>
        <taxon>Thermodesulfobacteriota</taxon>
        <taxon>Desulfuromonadia</taxon>
        <taxon>Desulfuromonadales</taxon>
        <taxon>Geothermobacteraceae</taxon>
        <taxon>Geothermobacter</taxon>
    </lineage>
</organism>
<dbReference type="OrthoDB" id="5401346at2"/>
<evidence type="ECO:0008006" key="3">
    <source>
        <dbReference type="Google" id="ProtNLM"/>
    </source>
</evidence>
<accession>A0A1X0Y1V0</accession>
<comment type="caution">
    <text evidence="1">The sequence shown here is derived from an EMBL/GenBank/DDBJ whole genome shotgun (WGS) entry which is preliminary data.</text>
</comment>
<reference evidence="1 2" key="1">
    <citation type="submission" date="2017-03" db="EMBL/GenBank/DDBJ databases">
        <title>Genome sequence of Geothermobacter sp. EPR-M, Deep-Sea Iron Reducer.</title>
        <authorList>
            <person name="Tully B."/>
            <person name="Savalia P."/>
            <person name="Abuyen K."/>
            <person name="Baughan C."/>
            <person name="Romero E."/>
            <person name="Ronkowski C."/>
            <person name="Torres B."/>
            <person name="Tremblay J."/>
            <person name="Trujillo A."/>
            <person name="Tyler M."/>
            <person name="Perez-Rodriguez I."/>
            <person name="Amend J."/>
        </authorList>
    </citation>
    <scope>NUCLEOTIDE SEQUENCE [LARGE SCALE GENOMIC DNA]</scope>
    <source>
        <strain evidence="1 2">EPR-M</strain>
    </source>
</reference>
<dbReference type="EMBL" id="NAAD01000013">
    <property type="protein sequence ID" value="ORJ59067.1"/>
    <property type="molecule type" value="Genomic_DNA"/>
</dbReference>
<evidence type="ECO:0000313" key="1">
    <source>
        <dbReference type="EMBL" id="ORJ59067.1"/>
    </source>
</evidence>
<sequence length="311" mass="34938">MEWFDTQALRQVDYVHVRFQLEFDSDFELGPDVLLQLRRELKTACKILVGCCQEEKLQAQLDLLFTPCRNPDPRTRKAFPFYPPPFVIQLPGNLPAVLSAGDLFPLDVVFWGEGRQLIGSFYRLLLTLGGIGIHCREGVFSVSRVAALRPGDTWHDLEFGDGPEVEPELPILQAIDLVESQRCNASLTFLSPARLLVRGRPLFAPNHTDLLPFFLRRLTGMCVAWCGVEVVPNPAELLAHFAVVDEGALRLRWQDWRTLDKGYSTQDLGGLAGEIDLPDPWREELRPLFVVGQLLNLGKGASYGGGAWKCR</sequence>
<gene>
    <name evidence="1" type="ORF">B5V00_10885</name>
</gene>
<keyword evidence="2" id="KW-1185">Reference proteome</keyword>